<proteinExistence type="predicted"/>
<reference evidence="3 4" key="1">
    <citation type="journal article" date="2019" name="Int. J. Syst. Evol. Microbiol.">
        <title>The Global Catalogue of Microorganisms (GCM) 10K type strain sequencing project: providing services to taxonomists for standard genome sequencing and annotation.</title>
        <authorList>
            <consortium name="The Broad Institute Genomics Platform"/>
            <consortium name="The Broad Institute Genome Sequencing Center for Infectious Disease"/>
            <person name="Wu L."/>
            <person name="Ma J."/>
        </authorList>
    </citation>
    <scope>NUCLEOTIDE SEQUENCE [LARGE SCALE GENOMIC DNA]</scope>
    <source>
        <strain evidence="3 4">JCM 15478</strain>
    </source>
</reference>
<dbReference type="Proteomes" id="UP001500016">
    <property type="component" value="Unassembled WGS sequence"/>
</dbReference>
<keyword evidence="2" id="KW-0472">Membrane</keyword>
<dbReference type="RefSeq" id="WP_344527549.1">
    <property type="nucleotide sequence ID" value="NZ_BAAAPE010000007.1"/>
</dbReference>
<name>A0ABN2VWY7_9ACTN</name>
<dbReference type="EMBL" id="BAAAPE010000007">
    <property type="protein sequence ID" value="GAA2073604.1"/>
    <property type="molecule type" value="Genomic_DNA"/>
</dbReference>
<sequence length="94" mass="10287">MHVEDLSGTIQYLMDLLGTFSFALSGAFLAVRKDFDLYALPVPSPPVLPRARRAPRPAPEAETVTLHVSDEPTVTFSGRRAEDRLRPAGRPGGR</sequence>
<evidence type="ECO:0000313" key="3">
    <source>
        <dbReference type="EMBL" id="GAA2073604.1"/>
    </source>
</evidence>
<evidence type="ECO:0000256" key="1">
    <source>
        <dbReference type="SAM" id="MobiDB-lite"/>
    </source>
</evidence>
<evidence type="ECO:0000313" key="4">
    <source>
        <dbReference type="Proteomes" id="UP001500016"/>
    </source>
</evidence>
<comment type="caution">
    <text evidence="3">The sequence shown here is derived from an EMBL/GenBank/DDBJ whole genome shotgun (WGS) entry which is preliminary data.</text>
</comment>
<feature type="region of interest" description="Disordered" evidence="1">
    <location>
        <begin position="75"/>
        <end position="94"/>
    </location>
</feature>
<keyword evidence="2" id="KW-0812">Transmembrane</keyword>
<gene>
    <name evidence="3" type="ORF">GCM10009801_27020</name>
</gene>
<evidence type="ECO:0000256" key="2">
    <source>
        <dbReference type="SAM" id="Phobius"/>
    </source>
</evidence>
<feature type="transmembrane region" description="Helical" evidence="2">
    <location>
        <begin position="12"/>
        <end position="31"/>
    </location>
</feature>
<protein>
    <submittedName>
        <fullName evidence="3">Uncharacterized protein</fullName>
    </submittedName>
</protein>
<accession>A0ABN2VWY7</accession>
<keyword evidence="4" id="KW-1185">Reference proteome</keyword>
<organism evidence="3 4">
    <name type="scientific">Streptomyces albiaxialis</name>
    <dbReference type="NCBI Taxonomy" id="329523"/>
    <lineage>
        <taxon>Bacteria</taxon>
        <taxon>Bacillati</taxon>
        <taxon>Actinomycetota</taxon>
        <taxon>Actinomycetes</taxon>
        <taxon>Kitasatosporales</taxon>
        <taxon>Streptomycetaceae</taxon>
        <taxon>Streptomyces</taxon>
    </lineage>
</organism>
<keyword evidence="2" id="KW-1133">Transmembrane helix</keyword>